<dbReference type="Proteomes" id="UP000186002">
    <property type="component" value="Unassembled WGS sequence"/>
</dbReference>
<dbReference type="InterPro" id="IPR006597">
    <property type="entry name" value="Sel1-like"/>
</dbReference>
<evidence type="ECO:0008006" key="3">
    <source>
        <dbReference type="Google" id="ProtNLM"/>
    </source>
</evidence>
<evidence type="ECO:0000313" key="1">
    <source>
        <dbReference type="EMBL" id="SHM72252.1"/>
    </source>
</evidence>
<accession>A0A1M7L2U9</accession>
<evidence type="ECO:0000313" key="2">
    <source>
        <dbReference type="Proteomes" id="UP000186002"/>
    </source>
</evidence>
<dbReference type="PANTHER" id="PTHR11102">
    <property type="entry name" value="SEL-1-LIKE PROTEIN"/>
    <property type="match status" value="1"/>
</dbReference>
<dbReference type="AlphaFoldDB" id="A0A1M7L2U9"/>
<keyword evidence="2" id="KW-1185">Reference proteome</keyword>
<name>A0A1M7L2U9_9HYPH</name>
<dbReference type="STRING" id="735517.SAMN05444272_3054"/>
<organism evidence="1 2">
    <name type="scientific">Roseibium suaedae</name>
    <dbReference type="NCBI Taxonomy" id="735517"/>
    <lineage>
        <taxon>Bacteria</taxon>
        <taxon>Pseudomonadati</taxon>
        <taxon>Pseudomonadota</taxon>
        <taxon>Alphaproteobacteria</taxon>
        <taxon>Hyphomicrobiales</taxon>
        <taxon>Stappiaceae</taxon>
        <taxon>Roseibium</taxon>
    </lineage>
</organism>
<dbReference type="Gene3D" id="1.25.40.10">
    <property type="entry name" value="Tetratricopeptide repeat domain"/>
    <property type="match status" value="2"/>
</dbReference>
<dbReference type="InterPro" id="IPR050767">
    <property type="entry name" value="Sel1_AlgK"/>
</dbReference>
<dbReference type="SMART" id="SM00671">
    <property type="entry name" value="SEL1"/>
    <property type="match status" value="3"/>
</dbReference>
<dbReference type="PANTHER" id="PTHR11102:SF160">
    <property type="entry name" value="ERAD-ASSOCIATED E3 UBIQUITIN-PROTEIN LIGASE COMPONENT HRD3"/>
    <property type="match status" value="1"/>
</dbReference>
<dbReference type="InterPro" id="IPR011990">
    <property type="entry name" value="TPR-like_helical_dom_sf"/>
</dbReference>
<dbReference type="SUPFAM" id="SSF81901">
    <property type="entry name" value="HCP-like"/>
    <property type="match status" value="1"/>
</dbReference>
<proteinExistence type="predicted"/>
<reference evidence="1 2" key="1">
    <citation type="submission" date="2016-11" db="EMBL/GenBank/DDBJ databases">
        <authorList>
            <person name="Jaros S."/>
            <person name="Januszkiewicz K."/>
            <person name="Wedrychowicz H."/>
        </authorList>
    </citation>
    <scope>NUCLEOTIDE SEQUENCE [LARGE SCALE GENOMIC DNA]</scope>
    <source>
        <strain evidence="1 2">DSM 22153</strain>
    </source>
</reference>
<dbReference type="Pfam" id="PF08238">
    <property type="entry name" value="Sel1"/>
    <property type="match status" value="3"/>
</dbReference>
<protein>
    <recommendedName>
        <fullName evidence="3">Sel1 repeat family protein</fullName>
    </recommendedName>
</protein>
<sequence length="342" mass="37613">MVRDLGRLDLGKMGKMARFDQMNPPNRHIQTLEGPSLVELHRYSAKQMGQGYDRPREFKIMSALRDLIITAGVAAGVVTMALSGQAALAFDGTPTQTKPLSLEAISPSEALRYGARQYYSGDKAGALNSLRYAAENGQPMAAWKLGEMYASGDGVKEDDLKAFEYYSQIVREHGDDRPEAPDAPFVASAFVALGNYYLNGISDAVPQNVARARQIFTHAASYFGDPQAQYELGRLYQDSSSRMAVRWYNLAALKGHVGAQARLGETLFTQGHDDERKARGLMWLTIAHRRAHGQDSGWINALHEQYFGLASEAIRGRARAMADTWIDHNPAAVMTASTPALQ</sequence>
<dbReference type="EMBL" id="FRBW01000003">
    <property type="protein sequence ID" value="SHM72252.1"/>
    <property type="molecule type" value="Genomic_DNA"/>
</dbReference>
<gene>
    <name evidence="1" type="ORF">SAMN05444272_3054</name>
</gene>